<dbReference type="HAMAP" id="MF_01151">
    <property type="entry name" value="GrpE"/>
    <property type="match status" value="1"/>
</dbReference>
<dbReference type="PRINTS" id="PR00773">
    <property type="entry name" value="GRPEPROTEIN"/>
</dbReference>
<accession>A0ABW5PTQ0</accession>
<evidence type="ECO:0000256" key="1">
    <source>
        <dbReference type="ARBA" id="ARBA00009054"/>
    </source>
</evidence>
<protein>
    <recommendedName>
        <fullName evidence="3 4">Protein GrpE</fullName>
    </recommendedName>
    <alternativeName>
        <fullName evidence="3">HSP-70 cofactor</fullName>
    </alternativeName>
</protein>
<evidence type="ECO:0000313" key="8">
    <source>
        <dbReference type="Proteomes" id="UP001597458"/>
    </source>
</evidence>
<evidence type="ECO:0000256" key="3">
    <source>
        <dbReference type="HAMAP-Rule" id="MF_01151"/>
    </source>
</evidence>
<dbReference type="Proteomes" id="UP001597458">
    <property type="component" value="Unassembled WGS sequence"/>
</dbReference>
<keyword evidence="8" id="KW-1185">Reference proteome</keyword>
<dbReference type="InterPro" id="IPR009012">
    <property type="entry name" value="GrpE_head"/>
</dbReference>
<dbReference type="InterPro" id="IPR000740">
    <property type="entry name" value="GrpE"/>
</dbReference>
<dbReference type="SUPFAM" id="SSF58014">
    <property type="entry name" value="Coiled-coil domain of nucleotide exchange factor GrpE"/>
    <property type="match status" value="1"/>
</dbReference>
<evidence type="ECO:0000256" key="5">
    <source>
        <dbReference type="RuleBase" id="RU004478"/>
    </source>
</evidence>
<keyword evidence="3 4" id="KW-0346">Stress response</keyword>
<gene>
    <name evidence="3 7" type="primary">grpE</name>
    <name evidence="7" type="ORF">ACFSTF_13150</name>
</gene>
<comment type="subcellular location">
    <subcellularLocation>
        <location evidence="3">Cytoplasm</location>
    </subcellularLocation>
</comment>
<reference evidence="8" key="1">
    <citation type="journal article" date="2019" name="Int. J. Syst. Evol. Microbiol.">
        <title>The Global Catalogue of Microorganisms (GCM) 10K type strain sequencing project: providing services to taxonomists for standard genome sequencing and annotation.</title>
        <authorList>
            <consortium name="The Broad Institute Genomics Platform"/>
            <consortium name="The Broad Institute Genome Sequencing Center for Infectious Disease"/>
            <person name="Wu L."/>
            <person name="Ma J."/>
        </authorList>
    </citation>
    <scope>NUCLEOTIDE SEQUENCE [LARGE SCALE GENOMIC DNA]</scope>
    <source>
        <strain evidence="8">TISTR 2241</strain>
    </source>
</reference>
<dbReference type="EMBL" id="JBHUMR010000014">
    <property type="protein sequence ID" value="MFD2618256.1"/>
    <property type="molecule type" value="Genomic_DNA"/>
</dbReference>
<evidence type="ECO:0000256" key="6">
    <source>
        <dbReference type="SAM" id="Coils"/>
    </source>
</evidence>
<name>A0ABW5PTQ0_9BACI</name>
<dbReference type="PANTHER" id="PTHR21237:SF23">
    <property type="entry name" value="GRPE PROTEIN HOMOLOG, MITOCHONDRIAL"/>
    <property type="match status" value="1"/>
</dbReference>
<dbReference type="Pfam" id="PF01025">
    <property type="entry name" value="GrpE"/>
    <property type="match status" value="1"/>
</dbReference>
<dbReference type="Gene3D" id="3.90.20.20">
    <property type="match status" value="1"/>
</dbReference>
<proteinExistence type="inferred from homology"/>
<comment type="subunit">
    <text evidence="3">Homodimer.</text>
</comment>
<dbReference type="RefSeq" id="WP_141189971.1">
    <property type="nucleotide sequence ID" value="NZ_JBHUMR010000014.1"/>
</dbReference>
<evidence type="ECO:0000256" key="4">
    <source>
        <dbReference type="RuleBase" id="RU000639"/>
    </source>
</evidence>
<dbReference type="CDD" id="cd00446">
    <property type="entry name" value="GrpE"/>
    <property type="match status" value="1"/>
</dbReference>
<dbReference type="PANTHER" id="PTHR21237">
    <property type="entry name" value="GRPE PROTEIN"/>
    <property type="match status" value="1"/>
</dbReference>
<keyword evidence="2 3" id="KW-0143">Chaperone</keyword>
<comment type="similarity">
    <text evidence="1 3 5">Belongs to the GrpE family.</text>
</comment>
<dbReference type="InterPro" id="IPR013805">
    <property type="entry name" value="GrpE_CC"/>
</dbReference>
<sequence length="197" mass="22405">MANQNNAEDIKEEIIEEVTNEETNAAEEEPVEIVEEDAETLQAKLAEQQVQIENLAKEKEELNSRFLRAQADFENFKRRSNEEKIQARKFRSQDLVTEVLPVIDNFQRALSVKVESADAENLKQGMEMVLRQLQEALKKEGVEEIEAANQPFDPNLHQAVMQVESSEHESNIIVEVLQAGYTLNGRVVRPAMVKVSS</sequence>
<keyword evidence="3" id="KW-0963">Cytoplasm</keyword>
<evidence type="ECO:0000256" key="2">
    <source>
        <dbReference type="ARBA" id="ARBA00023186"/>
    </source>
</evidence>
<organism evidence="7 8">
    <name type="scientific">Terrilactibacillus laevilacticus</name>
    <dbReference type="NCBI Taxonomy" id="1380157"/>
    <lineage>
        <taxon>Bacteria</taxon>
        <taxon>Bacillati</taxon>
        <taxon>Bacillota</taxon>
        <taxon>Bacilli</taxon>
        <taxon>Bacillales</taxon>
        <taxon>Bacillaceae</taxon>
        <taxon>Terrilactibacillus</taxon>
    </lineage>
</organism>
<feature type="coiled-coil region" evidence="6">
    <location>
        <begin position="31"/>
        <end position="79"/>
    </location>
</feature>
<comment type="function">
    <text evidence="3 4">Participates actively in the response to hyperosmotic and heat shock by preventing the aggregation of stress-denatured proteins, in association with DnaK and GrpE. It is the nucleotide exchange factor for DnaK and may function as a thermosensor. Unfolded proteins bind initially to DnaJ; upon interaction with the DnaJ-bound protein, DnaK hydrolyzes its bound ATP, resulting in the formation of a stable complex. GrpE releases ADP from DnaK; ATP binding to DnaK triggers the release of the substrate protein, thus completing the reaction cycle. Several rounds of ATP-dependent interactions between DnaJ, DnaK and GrpE are required for fully efficient folding.</text>
</comment>
<dbReference type="Gene3D" id="2.30.22.10">
    <property type="entry name" value="Head domain of nucleotide exchange factor GrpE"/>
    <property type="match status" value="1"/>
</dbReference>
<keyword evidence="6" id="KW-0175">Coiled coil</keyword>
<comment type="caution">
    <text evidence="7">The sequence shown here is derived from an EMBL/GenBank/DDBJ whole genome shotgun (WGS) entry which is preliminary data.</text>
</comment>
<dbReference type="PROSITE" id="PS01071">
    <property type="entry name" value="GRPE"/>
    <property type="match status" value="1"/>
</dbReference>
<evidence type="ECO:0000313" key="7">
    <source>
        <dbReference type="EMBL" id="MFD2618256.1"/>
    </source>
</evidence>
<dbReference type="NCBIfam" id="NF010738">
    <property type="entry name" value="PRK14140.1"/>
    <property type="match status" value="1"/>
</dbReference>
<dbReference type="SUPFAM" id="SSF51064">
    <property type="entry name" value="Head domain of nucleotide exchange factor GrpE"/>
    <property type="match status" value="1"/>
</dbReference>